<dbReference type="EMBL" id="JACRYT010000011">
    <property type="protein sequence ID" value="MBC6680318.1"/>
    <property type="molecule type" value="Genomic_DNA"/>
</dbReference>
<dbReference type="PANTHER" id="PTHR43022">
    <property type="entry name" value="PROTEIN SMF"/>
    <property type="match status" value="1"/>
</dbReference>
<dbReference type="Pfam" id="PF02481">
    <property type="entry name" value="DNA_processg_A"/>
    <property type="match status" value="1"/>
</dbReference>
<accession>A0A923NQM3</accession>
<proteinExistence type="inferred from homology"/>
<dbReference type="Pfam" id="PF17782">
    <property type="entry name" value="WHD_DprA"/>
    <property type="match status" value="1"/>
</dbReference>
<dbReference type="InterPro" id="IPR041614">
    <property type="entry name" value="DprA_WH"/>
</dbReference>
<organism evidence="4 5">
    <name type="scientific">Zhenpiania hominis</name>
    <dbReference type="NCBI Taxonomy" id="2763644"/>
    <lineage>
        <taxon>Bacteria</taxon>
        <taxon>Bacillati</taxon>
        <taxon>Bacillota</taxon>
        <taxon>Clostridia</taxon>
        <taxon>Peptostreptococcales</taxon>
        <taxon>Anaerovoracaceae</taxon>
        <taxon>Zhenpiania</taxon>
    </lineage>
</organism>
<feature type="domain" description="DprA winged helix" evidence="3">
    <location>
        <begin position="230"/>
        <end position="281"/>
    </location>
</feature>
<dbReference type="PANTHER" id="PTHR43022:SF1">
    <property type="entry name" value="PROTEIN SMF"/>
    <property type="match status" value="1"/>
</dbReference>
<evidence type="ECO:0000259" key="2">
    <source>
        <dbReference type="Pfam" id="PF02481"/>
    </source>
</evidence>
<keyword evidence="5" id="KW-1185">Reference proteome</keyword>
<gene>
    <name evidence="4" type="primary">dprA</name>
    <name evidence="4" type="ORF">H9L42_10770</name>
</gene>
<reference evidence="4" key="1">
    <citation type="submission" date="2020-08" db="EMBL/GenBank/DDBJ databases">
        <title>Genome public.</title>
        <authorList>
            <person name="Liu C."/>
            <person name="Sun Q."/>
        </authorList>
    </citation>
    <scope>NUCLEOTIDE SEQUENCE</scope>
    <source>
        <strain evidence="4">BX12</strain>
    </source>
</reference>
<protein>
    <submittedName>
        <fullName evidence="4">DNA-protecting protein DprA</fullName>
    </submittedName>
</protein>
<comment type="caution">
    <text evidence="4">The sequence shown here is derived from an EMBL/GenBank/DDBJ whole genome shotgun (WGS) entry which is preliminary data.</text>
</comment>
<dbReference type="SUPFAM" id="SSF102405">
    <property type="entry name" value="MCP/YpsA-like"/>
    <property type="match status" value="1"/>
</dbReference>
<evidence type="ECO:0000259" key="3">
    <source>
        <dbReference type="Pfam" id="PF17782"/>
    </source>
</evidence>
<sequence>MIVQEVYINEDKYPELLKEIKEPPNPLYYVGNLELIHRRCVAVVGSRTANEYGRNIARKLGARLAQCGVTVISGMARGIDTCAHLGALEEGAGAPGNTAAVLGCGADICYPASNRRLRDEIGRRGLLLSEYPPGTAPARYRFPRRNRIISGLAEATVVVQAPNSSGALITAELAAEQGRTVYAVPGPINSAYHLGSNKLLRDGAVPLVVLEDLISEMGFEICETGYDEKNLGRDEKKVVELLRGHGEMTQDQVCGALGKPASFVSGILTILEIKGVICTSMGKIFIAK</sequence>
<dbReference type="AlphaFoldDB" id="A0A923NQM3"/>
<comment type="similarity">
    <text evidence="1">Belongs to the DprA/Smf family.</text>
</comment>
<evidence type="ECO:0000313" key="4">
    <source>
        <dbReference type="EMBL" id="MBC6680318.1"/>
    </source>
</evidence>
<feature type="domain" description="Smf/DprA SLOG" evidence="2">
    <location>
        <begin position="6"/>
        <end position="217"/>
    </location>
</feature>
<evidence type="ECO:0000313" key="5">
    <source>
        <dbReference type="Proteomes" id="UP000602647"/>
    </source>
</evidence>
<dbReference type="Proteomes" id="UP000602647">
    <property type="component" value="Unassembled WGS sequence"/>
</dbReference>
<dbReference type="Gene3D" id="3.40.50.450">
    <property type="match status" value="1"/>
</dbReference>
<name>A0A923NQM3_9FIRM</name>
<dbReference type="RefSeq" id="WP_187303415.1">
    <property type="nucleotide sequence ID" value="NZ_JACRYT010000011.1"/>
</dbReference>
<dbReference type="InterPro" id="IPR003488">
    <property type="entry name" value="DprA"/>
</dbReference>
<evidence type="ECO:0000256" key="1">
    <source>
        <dbReference type="ARBA" id="ARBA00006525"/>
    </source>
</evidence>
<dbReference type="InterPro" id="IPR057666">
    <property type="entry name" value="DrpA_SLOG"/>
</dbReference>
<dbReference type="NCBIfam" id="TIGR00732">
    <property type="entry name" value="dprA"/>
    <property type="match status" value="1"/>
</dbReference>
<dbReference type="GO" id="GO:0009294">
    <property type="term" value="P:DNA-mediated transformation"/>
    <property type="evidence" value="ECO:0007669"/>
    <property type="project" value="InterPro"/>
</dbReference>